<evidence type="ECO:0000313" key="2">
    <source>
        <dbReference type="EMBL" id="NJQ16735.1"/>
    </source>
</evidence>
<accession>A0ABX1CFW5</accession>
<name>A0ABX1CFW5_9ACTN</name>
<sequence>TGAVLRRHVTETAAPLPGLPAERRRRLAVTLGAVVLAVVLLVGGVLALA</sequence>
<comment type="caution">
    <text evidence="2">The sequence shown here is derived from an EMBL/GenBank/DDBJ whole genome shotgun (WGS) entry which is preliminary data.</text>
</comment>
<evidence type="ECO:0008006" key="4">
    <source>
        <dbReference type="Google" id="ProtNLM"/>
    </source>
</evidence>
<organism evidence="2 3">
    <name type="scientific">Streptomyces bohaiensis</name>
    <dbReference type="NCBI Taxonomy" id="1431344"/>
    <lineage>
        <taxon>Bacteria</taxon>
        <taxon>Bacillati</taxon>
        <taxon>Actinomycetota</taxon>
        <taxon>Actinomycetes</taxon>
        <taxon>Kitasatosporales</taxon>
        <taxon>Streptomycetaceae</taxon>
        <taxon>Streptomyces</taxon>
    </lineage>
</organism>
<feature type="non-terminal residue" evidence="2">
    <location>
        <position position="1"/>
    </location>
</feature>
<keyword evidence="1" id="KW-1133">Transmembrane helix</keyword>
<proteinExistence type="predicted"/>
<keyword evidence="1" id="KW-0812">Transmembrane</keyword>
<keyword evidence="3" id="KW-1185">Reference proteome</keyword>
<evidence type="ECO:0000256" key="1">
    <source>
        <dbReference type="SAM" id="Phobius"/>
    </source>
</evidence>
<dbReference type="EMBL" id="JAAVJC010000187">
    <property type="protein sequence ID" value="NJQ16735.1"/>
    <property type="molecule type" value="Genomic_DNA"/>
</dbReference>
<evidence type="ECO:0000313" key="3">
    <source>
        <dbReference type="Proteomes" id="UP000727056"/>
    </source>
</evidence>
<keyword evidence="1" id="KW-0472">Membrane</keyword>
<reference evidence="2 3" key="1">
    <citation type="submission" date="2020-03" db="EMBL/GenBank/DDBJ databases">
        <title>Draft genome of Streptomyces sp. ventii, isolated from the Axial Seamount in the Pacific Ocean, and resequencing of the two type strains Streptomyces lonarensis strain NCL 716 and Streptomyces bohaiensis strain 11A07.</title>
        <authorList>
            <person name="Loughran R.M."/>
            <person name="Pfannmuller K.M."/>
            <person name="Wasson B.J."/>
            <person name="Deadmond M.C."/>
            <person name="Paddock B.E."/>
            <person name="Koyack M.J."/>
            <person name="Gallegos D.A."/>
            <person name="Mitchell E.A."/>
            <person name="Ushijima B."/>
            <person name="Saw J.H."/>
            <person name="Mcphail K.L."/>
            <person name="Videau P."/>
        </authorList>
    </citation>
    <scope>NUCLEOTIDE SEQUENCE [LARGE SCALE GENOMIC DNA]</scope>
    <source>
        <strain evidence="2 3">11A07</strain>
    </source>
</reference>
<gene>
    <name evidence="2" type="ORF">HCN52_17805</name>
</gene>
<feature type="transmembrane region" description="Helical" evidence="1">
    <location>
        <begin position="27"/>
        <end position="48"/>
    </location>
</feature>
<protein>
    <recommendedName>
        <fullName evidence="4">Serine/threonine protein kinase</fullName>
    </recommendedName>
</protein>
<dbReference type="Proteomes" id="UP000727056">
    <property type="component" value="Unassembled WGS sequence"/>
</dbReference>